<proteinExistence type="inferred from homology"/>
<dbReference type="SUPFAM" id="SSF56645">
    <property type="entry name" value="Acyl-CoA dehydrogenase NM domain-like"/>
    <property type="match status" value="1"/>
</dbReference>
<dbReference type="InterPro" id="IPR037069">
    <property type="entry name" value="AcylCoA_DH/ox_N_sf"/>
</dbReference>
<dbReference type="Pfam" id="PF00441">
    <property type="entry name" value="Acyl-CoA_dh_1"/>
    <property type="match status" value="1"/>
</dbReference>
<sequence>MSAVQIAVPAFMDDESLSMFAASVAHFLEDEASPAQTAKWREDGFVHPDLWKKAGAAGLLGLSVPEEYGGVGADFRFDVVLMEQLGFKHALNFAIPLHNAVVAPYIVSYGTETQKRRWLPGVVTGDTILAVAMSEPAAGSDLQGMRTTAVKDGDEYIINGQKTFISNGAHASLIIVAAKTDPVAGGRGISLFGVETDKVEGFTRGRLLDKMGQEGRDTAELFFSDMRVPAENLLGGVEGAGFAMLMEKLPQERLVIAWQAMAMMETALNLTVEYVSERKAFGKAVMDFQNTQFKLAEAKTLATVAKVFLNHCTEQLLAGTLDAATASMAKYWITEAQAKVIDECLQLFGGYGYMNEYPIAEMYKDARAYRIYGGANEIMKLLIARSLKQ</sequence>
<dbReference type="InterPro" id="IPR046373">
    <property type="entry name" value="Acyl-CoA_Oxase/DH_mid-dom_sf"/>
</dbReference>
<dbReference type="Gene3D" id="1.20.140.10">
    <property type="entry name" value="Butyryl-CoA Dehydrogenase, subunit A, domain 3"/>
    <property type="match status" value="1"/>
</dbReference>
<protein>
    <submittedName>
        <fullName evidence="10">Long-chain-acyl-CoA dehydrogenase</fullName>
        <ecNumber evidence="10">1.3.8.8</ecNumber>
    </submittedName>
</protein>
<dbReference type="Gene3D" id="1.10.540.10">
    <property type="entry name" value="Acyl-CoA dehydrogenase/oxidase, N-terminal domain"/>
    <property type="match status" value="1"/>
</dbReference>
<evidence type="ECO:0000313" key="11">
    <source>
        <dbReference type="Proteomes" id="UP000007150"/>
    </source>
</evidence>
<evidence type="ECO:0000313" key="10">
    <source>
        <dbReference type="EMBL" id="AEG50850.1"/>
    </source>
</evidence>
<dbReference type="InterPro" id="IPR009075">
    <property type="entry name" value="AcylCo_DH/oxidase_C"/>
</dbReference>
<evidence type="ECO:0000259" key="9">
    <source>
        <dbReference type="Pfam" id="PF02771"/>
    </source>
</evidence>
<dbReference type="InterPro" id="IPR006091">
    <property type="entry name" value="Acyl-CoA_Oxase/DH_mid-dom"/>
</dbReference>
<feature type="domain" description="Acyl-CoA dehydrogenase/oxidase N-terminal" evidence="9">
    <location>
        <begin position="15"/>
        <end position="126"/>
    </location>
</feature>
<dbReference type="PANTHER" id="PTHR43884">
    <property type="entry name" value="ACYL-COA DEHYDROGENASE"/>
    <property type="match status" value="1"/>
</dbReference>
<dbReference type="SUPFAM" id="SSF47203">
    <property type="entry name" value="Acyl-CoA dehydrogenase C-terminal domain-like"/>
    <property type="match status" value="1"/>
</dbReference>
<dbReference type="InterPro" id="IPR009100">
    <property type="entry name" value="AcylCoA_DH/oxidase_NM_dom_sf"/>
</dbReference>
<comment type="similarity">
    <text evidence="2 6">Belongs to the acyl-CoA dehydrogenase family.</text>
</comment>
<evidence type="ECO:0000259" key="8">
    <source>
        <dbReference type="Pfam" id="PF02770"/>
    </source>
</evidence>
<feature type="domain" description="Acyl-CoA oxidase/dehydrogenase middle" evidence="8">
    <location>
        <begin position="130"/>
        <end position="226"/>
    </location>
</feature>
<dbReference type="AlphaFoldDB" id="F6F338"/>
<dbReference type="Proteomes" id="UP000007150">
    <property type="component" value="Chromosome 2"/>
</dbReference>
<feature type="domain" description="Acyl-CoA dehydrogenase/oxidase C-terminal" evidence="7">
    <location>
        <begin position="239"/>
        <end position="387"/>
    </location>
</feature>
<dbReference type="Pfam" id="PF02770">
    <property type="entry name" value="Acyl-CoA_dh_M"/>
    <property type="match status" value="1"/>
</dbReference>
<comment type="cofactor">
    <cofactor evidence="1 6">
        <name>FAD</name>
        <dbReference type="ChEBI" id="CHEBI:57692"/>
    </cofactor>
</comment>
<keyword evidence="4 6" id="KW-0274">FAD</keyword>
<evidence type="ECO:0000256" key="2">
    <source>
        <dbReference type="ARBA" id="ARBA00009347"/>
    </source>
</evidence>
<organism evidence="10 11">
    <name type="scientific">Sphingobium chlorophenolicum L-1</name>
    <dbReference type="NCBI Taxonomy" id="690566"/>
    <lineage>
        <taxon>Bacteria</taxon>
        <taxon>Pseudomonadati</taxon>
        <taxon>Pseudomonadota</taxon>
        <taxon>Alphaproteobacteria</taxon>
        <taxon>Sphingomonadales</taxon>
        <taxon>Sphingomonadaceae</taxon>
        <taxon>Sphingobium</taxon>
    </lineage>
</organism>
<dbReference type="FunFam" id="2.40.110.10:FF:000002">
    <property type="entry name" value="Acyl-CoA dehydrogenase fadE12"/>
    <property type="match status" value="1"/>
</dbReference>
<dbReference type="Pfam" id="PF02771">
    <property type="entry name" value="Acyl-CoA_dh_N"/>
    <property type="match status" value="1"/>
</dbReference>
<keyword evidence="11" id="KW-1185">Reference proteome</keyword>
<dbReference type="EMBL" id="CP002799">
    <property type="protein sequence ID" value="AEG50850.1"/>
    <property type="molecule type" value="Genomic_DNA"/>
</dbReference>
<name>F6F338_SPHCR</name>
<gene>
    <name evidence="10" type="ORF">Sphch_3240</name>
</gene>
<evidence type="ECO:0000256" key="5">
    <source>
        <dbReference type="ARBA" id="ARBA00023002"/>
    </source>
</evidence>
<dbReference type="KEGG" id="sch:Sphch_3240"/>
<accession>F6F338</accession>
<dbReference type="PANTHER" id="PTHR43884:SF12">
    <property type="entry name" value="ISOVALERYL-COA DEHYDROGENASE, MITOCHONDRIAL-RELATED"/>
    <property type="match status" value="1"/>
</dbReference>
<evidence type="ECO:0000256" key="1">
    <source>
        <dbReference type="ARBA" id="ARBA00001974"/>
    </source>
</evidence>
<evidence type="ECO:0000256" key="6">
    <source>
        <dbReference type="RuleBase" id="RU362125"/>
    </source>
</evidence>
<dbReference type="GO" id="GO:0004466">
    <property type="term" value="F:long-chain fatty acyl-CoA dehydrogenase activity"/>
    <property type="evidence" value="ECO:0007669"/>
    <property type="project" value="UniProtKB-EC"/>
</dbReference>
<dbReference type="STRING" id="690566.Sphch_3240"/>
<dbReference type="FunFam" id="1.20.140.10:FF:000001">
    <property type="entry name" value="Acyl-CoA dehydrogenase"/>
    <property type="match status" value="1"/>
</dbReference>
<dbReference type="Gene3D" id="2.40.110.10">
    <property type="entry name" value="Butyryl-CoA Dehydrogenase, subunit A, domain 2"/>
    <property type="match status" value="1"/>
</dbReference>
<dbReference type="InterPro" id="IPR036250">
    <property type="entry name" value="AcylCo_DH-like_C"/>
</dbReference>
<dbReference type="EC" id="1.3.8.8" evidence="10"/>
<dbReference type="InterPro" id="IPR006089">
    <property type="entry name" value="Acyl-CoA_DH_CS"/>
</dbReference>
<evidence type="ECO:0000256" key="4">
    <source>
        <dbReference type="ARBA" id="ARBA00022827"/>
    </source>
</evidence>
<dbReference type="InterPro" id="IPR013786">
    <property type="entry name" value="AcylCoA_DH/ox_N"/>
</dbReference>
<evidence type="ECO:0000256" key="3">
    <source>
        <dbReference type="ARBA" id="ARBA00022630"/>
    </source>
</evidence>
<keyword evidence="3 6" id="KW-0285">Flavoprotein</keyword>
<dbReference type="RefSeq" id="WP_013849080.1">
    <property type="nucleotide sequence ID" value="NC_015594.1"/>
</dbReference>
<dbReference type="HOGENOM" id="CLU_018204_0_3_5"/>
<dbReference type="GO" id="GO:0050660">
    <property type="term" value="F:flavin adenine dinucleotide binding"/>
    <property type="evidence" value="ECO:0007669"/>
    <property type="project" value="InterPro"/>
</dbReference>
<dbReference type="PROSITE" id="PS00072">
    <property type="entry name" value="ACYL_COA_DH_1"/>
    <property type="match status" value="1"/>
</dbReference>
<evidence type="ECO:0000259" key="7">
    <source>
        <dbReference type="Pfam" id="PF00441"/>
    </source>
</evidence>
<reference evidence="10 11" key="1">
    <citation type="submission" date="2011-05" db="EMBL/GenBank/DDBJ databases">
        <title>Complete sequence of chromosome 2 of Sphingobium chlorophenolicum L-1.</title>
        <authorList>
            <consortium name="US DOE Joint Genome Institute"/>
            <person name="Lucas S."/>
            <person name="Han J."/>
            <person name="Lapidus A."/>
            <person name="Cheng J.-F."/>
            <person name="Goodwin L."/>
            <person name="Pitluck S."/>
            <person name="Peters L."/>
            <person name="Daligault H."/>
            <person name="Han C."/>
            <person name="Tapia R."/>
            <person name="Land M."/>
            <person name="Hauser L."/>
            <person name="Kyrpides N."/>
            <person name="Ivanova N."/>
            <person name="Pagani I."/>
            <person name="Turner P."/>
            <person name="Copley S."/>
            <person name="Woyke T."/>
        </authorList>
    </citation>
    <scope>NUCLEOTIDE SEQUENCE [LARGE SCALE GENOMIC DNA]</scope>
    <source>
        <strain evidence="10 11">L-1</strain>
    </source>
</reference>
<keyword evidence="5 6" id="KW-0560">Oxidoreductase</keyword>